<evidence type="ECO:0000256" key="1">
    <source>
        <dbReference type="SAM" id="MobiDB-lite"/>
    </source>
</evidence>
<dbReference type="InterPro" id="IPR036533">
    <property type="entry name" value="BAG_dom_sf"/>
</dbReference>
<dbReference type="PROSITE" id="PS51035">
    <property type="entry name" value="BAG"/>
    <property type="match status" value="1"/>
</dbReference>
<feature type="domain" description="BAG" evidence="3">
    <location>
        <begin position="496"/>
        <end position="554"/>
    </location>
</feature>
<evidence type="ECO:0000259" key="3">
    <source>
        <dbReference type="PROSITE" id="PS51035"/>
    </source>
</evidence>
<feature type="domain" description="Ubiquitin-like" evidence="2">
    <location>
        <begin position="307"/>
        <end position="360"/>
    </location>
</feature>
<dbReference type="Gene3D" id="1.20.58.120">
    <property type="entry name" value="BAG domain"/>
    <property type="match status" value="1"/>
</dbReference>
<feature type="compositionally biased region" description="Polar residues" evidence="1">
    <location>
        <begin position="378"/>
        <end position="388"/>
    </location>
</feature>
<dbReference type="VEuPathDB" id="FungiDB:F503_04195"/>
<reference evidence="4 5" key="1">
    <citation type="journal article" date="2013" name="BMC Genomics">
        <title>The genome and transcriptome of the pine saprophyte Ophiostoma piceae, and a comparison with the bark beetle-associated pine pathogen Grosmannia clavigera.</title>
        <authorList>
            <person name="Haridas S."/>
            <person name="Wang Y."/>
            <person name="Lim L."/>
            <person name="Massoumi Alamouti S."/>
            <person name="Jackman S."/>
            <person name="Docking R."/>
            <person name="Robertson G."/>
            <person name="Birol I."/>
            <person name="Bohlmann J."/>
            <person name="Breuil C."/>
        </authorList>
    </citation>
    <scope>NUCLEOTIDE SEQUENCE [LARGE SCALE GENOMIC DNA]</scope>
    <source>
        <strain evidence="4 5">UAMH 11346</strain>
    </source>
</reference>
<dbReference type="InterPro" id="IPR003103">
    <property type="entry name" value="BAG_domain"/>
</dbReference>
<organism evidence="4 5">
    <name type="scientific">Ophiostoma piceae (strain UAMH 11346)</name>
    <name type="common">Sap stain fungus</name>
    <dbReference type="NCBI Taxonomy" id="1262450"/>
    <lineage>
        <taxon>Eukaryota</taxon>
        <taxon>Fungi</taxon>
        <taxon>Dikarya</taxon>
        <taxon>Ascomycota</taxon>
        <taxon>Pezizomycotina</taxon>
        <taxon>Sordariomycetes</taxon>
        <taxon>Sordariomycetidae</taxon>
        <taxon>Ophiostomatales</taxon>
        <taxon>Ophiostomataceae</taxon>
        <taxon>Ophiostoma</taxon>
    </lineage>
</organism>
<feature type="compositionally biased region" description="Basic residues" evidence="1">
    <location>
        <begin position="170"/>
        <end position="185"/>
    </location>
</feature>
<dbReference type="OrthoDB" id="417450at2759"/>
<dbReference type="SMART" id="SM00264">
    <property type="entry name" value="BAG"/>
    <property type="match status" value="1"/>
</dbReference>
<accession>S3CPV2</accession>
<evidence type="ECO:0000313" key="4">
    <source>
        <dbReference type="EMBL" id="EPE08608.1"/>
    </source>
</evidence>
<dbReference type="CDD" id="cd17039">
    <property type="entry name" value="Ubl_ubiquitin_like"/>
    <property type="match status" value="1"/>
</dbReference>
<dbReference type="SUPFAM" id="SSF63491">
    <property type="entry name" value="BAG domain"/>
    <property type="match status" value="1"/>
</dbReference>
<evidence type="ECO:0000259" key="2">
    <source>
        <dbReference type="PROSITE" id="PS50053"/>
    </source>
</evidence>
<dbReference type="Pfam" id="PF02179">
    <property type="entry name" value="BAG"/>
    <property type="match status" value="1"/>
</dbReference>
<name>S3CPV2_OPHP1</name>
<dbReference type="STRING" id="1262450.S3CPV2"/>
<keyword evidence="5" id="KW-1185">Reference proteome</keyword>
<feature type="compositionally biased region" description="Basic and acidic residues" evidence="1">
    <location>
        <begin position="188"/>
        <end position="198"/>
    </location>
</feature>
<feature type="compositionally biased region" description="Low complexity" evidence="1">
    <location>
        <begin position="421"/>
        <end position="445"/>
    </location>
</feature>
<sequence length="557" mass="59166">MPLLARPATIPLAARIPSPQPWSPSHAPAASLGAPFANLANITSALLPKLSPLLPPGLQSYLDTSVDTVSTALANSSSYIESATGIPPSALYGTVAGVVILGAAARTVAGRKSGAPPDANQSASAAADAASKVSRNKKRKAAKKPKKESEEEAAAAPPPPPVKEDTSASKKGKGKNKKNSKKNSKNQKGTEETEDMRRYGWSNGQHVLSPLSSTLGQGGVPEITDDDYDYITSDDLRRNANNHYGQRSPSSVAGGSDFRTASTSGYDNDNDDEITGIPREDVLLLRRGSTVEKEYFPAYSIGDGKLNVRDVRERVEMIYKLEEDEMLEVRLRYKGKLLDDDLQPICRYGVKNNSELTISLPGDEPDIAYAQQRAPKSPVSSSYNTKPSKTSRPRSPKASGGPSASTGNLDVPSRGRGDRQGGSASRAHSAASGASGVSGVSGASGASGASAAIANIAKMAPPKAVPGSPMDKLNNIAQHYADKLQPLCDEFLAHPPSDSKRRSDEYRKISETTFQHVLLKLDEVDTGGDDAVRARRKALVNEVQETLRQMDLKVKDK</sequence>
<dbReference type="HOGENOM" id="CLU_032998_1_0_1"/>
<feature type="region of interest" description="Disordered" evidence="1">
    <location>
        <begin position="371"/>
        <end position="445"/>
    </location>
</feature>
<dbReference type="SUPFAM" id="SSF54236">
    <property type="entry name" value="Ubiquitin-like"/>
    <property type="match status" value="1"/>
</dbReference>
<dbReference type="EMBL" id="KE148148">
    <property type="protein sequence ID" value="EPE08608.1"/>
    <property type="molecule type" value="Genomic_DNA"/>
</dbReference>
<dbReference type="PROSITE" id="PS50053">
    <property type="entry name" value="UBIQUITIN_2"/>
    <property type="match status" value="1"/>
</dbReference>
<feature type="compositionally biased region" description="Low complexity" evidence="1">
    <location>
        <begin position="115"/>
        <end position="133"/>
    </location>
</feature>
<feature type="compositionally biased region" description="Polar residues" evidence="1">
    <location>
        <begin position="202"/>
        <end position="215"/>
    </location>
</feature>
<evidence type="ECO:0000313" key="5">
    <source>
        <dbReference type="Proteomes" id="UP000016923"/>
    </source>
</evidence>
<proteinExistence type="predicted"/>
<protein>
    <submittedName>
        <fullName evidence="4">Bag domain-containing protein</fullName>
    </submittedName>
</protein>
<dbReference type="InterPro" id="IPR029071">
    <property type="entry name" value="Ubiquitin-like_domsf"/>
</dbReference>
<dbReference type="eggNOG" id="ENOG502S9SN">
    <property type="taxonomic scope" value="Eukaryota"/>
</dbReference>
<feature type="compositionally biased region" description="Basic residues" evidence="1">
    <location>
        <begin position="134"/>
        <end position="146"/>
    </location>
</feature>
<dbReference type="Proteomes" id="UP000016923">
    <property type="component" value="Unassembled WGS sequence"/>
</dbReference>
<dbReference type="AlphaFoldDB" id="S3CPV2"/>
<dbReference type="InterPro" id="IPR000626">
    <property type="entry name" value="Ubiquitin-like_dom"/>
</dbReference>
<feature type="compositionally biased region" description="Polar residues" evidence="1">
    <location>
        <begin position="239"/>
        <end position="267"/>
    </location>
</feature>
<feature type="region of interest" description="Disordered" evidence="1">
    <location>
        <begin position="239"/>
        <end position="274"/>
    </location>
</feature>
<dbReference type="GO" id="GO:0051087">
    <property type="term" value="F:protein-folding chaperone binding"/>
    <property type="evidence" value="ECO:0007669"/>
    <property type="project" value="InterPro"/>
</dbReference>
<gene>
    <name evidence="4" type="ORF">F503_04195</name>
</gene>
<feature type="region of interest" description="Disordered" evidence="1">
    <location>
        <begin position="110"/>
        <end position="227"/>
    </location>
</feature>